<name>A0ABW5LTS4_9FLAO</name>
<evidence type="ECO:0000313" key="1">
    <source>
        <dbReference type="EMBL" id="MFD2568140.1"/>
    </source>
</evidence>
<evidence type="ECO:0008006" key="3">
    <source>
        <dbReference type="Google" id="ProtNLM"/>
    </source>
</evidence>
<dbReference type="EMBL" id="JBHULH010000008">
    <property type="protein sequence ID" value="MFD2568140.1"/>
    <property type="molecule type" value="Genomic_DNA"/>
</dbReference>
<comment type="caution">
    <text evidence="1">The sequence shown here is derived from an EMBL/GenBank/DDBJ whole genome shotgun (WGS) entry which is preliminary data.</text>
</comment>
<reference evidence="2" key="1">
    <citation type="journal article" date="2019" name="Int. J. Syst. Evol. Microbiol.">
        <title>The Global Catalogue of Microorganisms (GCM) 10K type strain sequencing project: providing services to taxonomists for standard genome sequencing and annotation.</title>
        <authorList>
            <consortium name="The Broad Institute Genomics Platform"/>
            <consortium name="The Broad Institute Genome Sequencing Center for Infectious Disease"/>
            <person name="Wu L."/>
            <person name="Ma J."/>
        </authorList>
    </citation>
    <scope>NUCLEOTIDE SEQUENCE [LARGE SCALE GENOMIC DNA]</scope>
    <source>
        <strain evidence="2">KCTC 52127</strain>
    </source>
</reference>
<dbReference type="Proteomes" id="UP001597508">
    <property type="component" value="Unassembled WGS sequence"/>
</dbReference>
<gene>
    <name evidence="1" type="ORF">ACFSRZ_12205</name>
</gene>
<keyword evidence="2" id="KW-1185">Reference proteome</keyword>
<protein>
    <recommendedName>
        <fullName evidence="3">Arginyl-tRNA synthetase</fullName>
    </recommendedName>
</protein>
<organism evidence="1 2">
    <name type="scientific">Pseudotenacibaculum haliotis</name>
    <dbReference type="NCBI Taxonomy" id="1862138"/>
    <lineage>
        <taxon>Bacteria</taxon>
        <taxon>Pseudomonadati</taxon>
        <taxon>Bacteroidota</taxon>
        <taxon>Flavobacteriia</taxon>
        <taxon>Flavobacteriales</taxon>
        <taxon>Flavobacteriaceae</taxon>
        <taxon>Pseudotenacibaculum</taxon>
    </lineage>
</organism>
<evidence type="ECO:0000313" key="2">
    <source>
        <dbReference type="Proteomes" id="UP001597508"/>
    </source>
</evidence>
<sequence>MVYNTTYKNEGVKELINDVLGKPFSFFQALKLGGIGSKRMIIEETSNNLNNLLNKVSDMNYGNIELRPNGILVMINKGLENYTWVIPYRQLVIYKTYGLSIHAEGKFIRFKNNKTFKENTSFFKKLIRLKVKNQERFSIPAYE</sequence>
<proteinExistence type="predicted"/>
<accession>A0ABW5LTS4</accession>
<dbReference type="RefSeq" id="WP_379666848.1">
    <property type="nucleotide sequence ID" value="NZ_JBHULH010000008.1"/>
</dbReference>